<keyword evidence="1" id="KW-0472">Membrane</keyword>
<dbReference type="OrthoDB" id="7188221at2"/>
<dbReference type="PATRIC" id="fig|565050.3.peg.419"/>
<accession>A0A0H3C3P2</accession>
<feature type="transmembrane region" description="Helical" evidence="1">
    <location>
        <begin position="116"/>
        <end position="142"/>
    </location>
</feature>
<keyword evidence="1" id="KW-0812">Transmembrane</keyword>
<dbReference type="RefSeq" id="WP_010918303.1">
    <property type="nucleotide sequence ID" value="NC_011916.1"/>
</dbReference>
<dbReference type="Proteomes" id="UP000001364">
    <property type="component" value="Chromosome"/>
</dbReference>
<name>A0A0H3C3P2_CAUVN</name>
<dbReference type="KEGG" id="ccs:CCNA_00420"/>
<gene>
    <name evidence="2" type="ordered locus">CCNA_00420</name>
</gene>
<dbReference type="GeneID" id="7330547"/>
<keyword evidence="3" id="KW-1185">Reference proteome</keyword>
<proteinExistence type="predicted"/>
<feature type="transmembrane region" description="Helical" evidence="1">
    <location>
        <begin position="148"/>
        <end position="167"/>
    </location>
</feature>
<dbReference type="EMBL" id="CP001340">
    <property type="protein sequence ID" value="ACL93887.1"/>
    <property type="molecule type" value="Genomic_DNA"/>
</dbReference>
<dbReference type="AlphaFoldDB" id="A0A0H3C3P2"/>
<evidence type="ECO:0000313" key="2">
    <source>
        <dbReference type="EMBL" id="ACL93887.1"/>
    </source>
</evidence>
<evidence type="ECO:0000256" key="1">
    <source>
        <dbReference type="SAM" id="Phobius"/>
    </source>
</evidence>
<reference evidence="2 3" key="1">
    <citation type="journal article" date="2010" name="J. Bacteriol.">
        <title>The genetic basis of laboratory adaptation in Caulobacter crescentus.</title>
        <authorList>
            <person name="Marks M.E."/>
            <person name="Castro-Rojas C.M."/>
            <person name="Teiling C."/>
            <person name="Du L."/>
            <person name="Kapatral V."/>
            <person name="Walunas T.L."/>
            <person name="Crosson S."/>
        </authorList>
    </citation>
    <scope>NUCLEOTIDE SEQUENCE [LARGE SCALE GENOMIC DNA]</scope>
    <source>
        <strain evidence="3">NA1000 / CB15N</strain>
    </source>
</reference>
<sequence>MTMITFSARLAPFQPETVWTLEAGTLIETRGRIERRFPLSSLTRYSLSLAPDGRRRVLLVVFGRRRLLIPSQSYVGPGRFEDRLAAFSVLARALAAVGADLSPRARFGLARLEARTALTFVMGLLAFGAASTLLFSLTAGMVAVGVDLAARMAFVLILMVAALPWLARPADFDPRDPPADLLP</sequence>
<dbReference type="RefSeq" id="YP_002515795.1">
    <property type="nucleotide sequence ID" value="NC_011916.1"/>
</dbReference>
<protein>
    <submittedName>
        <fullName evidence="2">Uncharacterized protein</fullName>
    </submittedName>
</protein>
<evidence type="ECO:0000313" key="3">
    <source>
        <dbReference type="Proteomes" id="UP000001364"/>
    </source>
</evidence>
<dbReference type="HOGENOM" id="CLU_1472674_0_0_5"/>
<keyword evidence="1" id="KW-1133">Transmembrane helix</keyword>
<organism evidence="2 3">
    <name type="scientific">Caulobacter vibrioides (strain NA1000 / CB15N)</name>
    <name type="common">Caulobacter crescentus</name>
    <dbReference type="NCBI Taxonomy" id="565050"/>
    <lineage>
        <taxon>Bacteria</taxon>
        <taxon>Pseudomonadati</taxon>
        <taxon>Pseudomonadota</taxon>
        <taxon>Alphaproteobacteria</taxon>
        <taxon>Caulobacterales</taxon>
        <taxon>Caulobacteraceae</taxon>
        <taxon>Caulobacter</taxon>
    </lineage>
</organism>